<evidence type="ECO:0000259" key="5">
    <source>
        <dbReference type="PROSITE" id="PS50011"/>
    </source>
</evidence>
<dbReference type="InterPro" id="IPR051681">
    <property type="entry name" value="Ser/Thr_Kinases-Pseudokinases"/>
</dbReference>
<dbReference type="InParanoid" id="A0A165EI14"/>
<evidence type="ECO:0000256" key="2">
    <source>
        <dbReference type="ARBA" id="ARBA00022741"/>
    </source>
</evidence>
<dbReference type="AlphaFoldDB" id="A0A165EI14"/>
<proteinExistence type="predicted"/>
<dbReference type="PIRSF" id="PIRSF000654">
    <property type="entry name" value="Integrin-linked_kinase"/>
    <property type="match status" value="1"/>
</dbReference>
<dbReference type="OrthoDB" id="26722at2759"/>
<keyword evidence="4" id="KW-0067">ATP-binding</keyword>
<sequence>VFKHLVQELKSWTRLKHPNILELYGVSRGDPWTLTLVSPWMEDGDLLRYLRDHPNSHRAVLIQDILQGLHYMHTELNPPIAHGDLKANNILVRASGRACLADFGLSRIQEESSESHTSTSRSATTGNVRWKPPEWFFPERYGLTFVQTFTPEADIYSFGMVIYEVYTEMKPFAAISNRYEISTLVAEGQRPPRPEPQNHGTGMSPAMWGIVEDCWRGARYERPS</sequence>
<dbReference type="PANTHER" id="PTHR44329">
    <property type="entry name" value="SERINE/THREONINE-PROTEIN KINASE TNNI3K-RELATED"/>
    <property type="match status" value="1"/>
</dbReference>
<evidence type="ECO:0000313" key="6">
    <source>
        <dbReference type="EMBL" id="KZT54907.1"/>
    </source>
</evidence>
<evidence type="ECO:0000313" key="7">
    <source>
        <dbReference type="Proteomes" id="UP000076842"/>
    </source>
</evidence>
<dbReference type="GO" id="GO:0004674">
    <property type="term" value="F:protein serine/threonine kinase activity"/>
    <property type="evidence" value="ECO:0007669"/>
    <property type="project" value="TreeGrafter"/>
</dbReference>
<evidence type="ECO:0000256" key="4">
    <source>
        <dbReference type="ARBA" id="ARBA00022840"/>
    </source>
</evidence>
<dbReference type="PROSITE" id="PS50011">
    <property type="entry name" value="PROTEIN_KINASE_DOM"/>
    <property type="match status" value="1"/>
</dbReference>
<dbReference type="Pfam" id="PF07714">
    <property type="entry name" value="PK_Tyr_Ser-Thr"/>
    <property type="match status" value="1"/>
</dbReference>
<evidence type="ECO:0000256" key="3">
    <source>
        <dbReference type="ARBA" id="ARBA00022777"/>
    </source>
</evidence>
<dbReference type="GO" id="GO:0005524">
    <property type="term" value="F:ATP binding"/>
    <property type="evidence" value="ECO:0007669"/>
    <property type="project" value="UniProtKB-KW"/>
</dbReference>
<dbReference type="InterPro" id="IPR008271">
    <property type="entry name" value="Ser/Thr_kinase_AS"/>
</dbReference>
<accession>A0A165EI14</accession>
<feature type="non-terminal residue" evidence="6">
    <location>
        <position position="224"/>
    </location>
</feature>
<feature type="non-terminal residue" evidence="6">
    <location>
        <position position="1"/>
    </location>
</feature>
<keyword evidence="2" id="KW-0547">Nucleotide-binding</keyword>
<dbReference type="Gene3D" id="1.10.510.10">
    <property type="entry name" value="Transferase(Phosphotransferase) domain 1"/>
    <property type="match status" value="1"/>
</dbReference>
<keyword evidence="7" id="KW-1185">Reference proteome</keyword>
<evidence type="ECO:0000256" key="1">
    <source>
        <dbReference type="ARBA" id="ARBA00022679"/>
    </source>
</evidence>
<keyword evidence="1" id="KW-0808">Transferase</keyword>
<organism evidence="6 7">
    <name type="scientific">Calocera cornea HHB12733</name>
    <dbReference type="NCBI Taxonomy" id="1353952"/>
    <lineage>
        <taxon>Eukaryota</taxon>
        <taxon>Fungi</taxon>
        <taxon>Dikarya</taxon>
        <taxon>Basidiomycota</taxon>
        <taxon>Agaricomycotina</taxon>
        <taxon>Dacrymycetes</taxon>
        <taxon>Dacrymycetales</taxon>
        <taxon>Dacrymycetaceae</taxon>
        <taxon>Calocera</taxon>
    </lineage>
</organism>
<dbReference type="Proteomes" id="UP000076842">
    <property type="component" value="Unassembled WGS sequence"/>
</dbReference>
<dbReference type="InterPro" id="IPR011009">
    <property type="entry name" value="Kinase-like_dom_sf"/>
</dbReference>
<gene>
    <name evidence="6" type="ORF">CALCODRAFT_424424</name>
</gene>
<dbReference type="InterPro" id="IPR000719">
    <property type="entry name" value="Prot_kinase_dom"/>
</dbReference>
<dbReference type="SUPFAM" id="SSF56112">
    <property type="entry name" value="Protein kinase-like (PK-like)"/>
    <property type="match status" value="1"/>
</dbReference>
<name>A0A165EI14_9BASI</name>
<protein>
    <submittedName>
        <fullName evidence="6">Kinase-like protein</fullName>
    </submittedName>
</protein>
<dbReference type="SMART" id="SM00220">
    <property type="entry name" value="S_TKc"/>
    <property type="match status" value="1"/>
</dbReference>
<feature type="domain" description="Protein kinase" evidence="5">
    <location>
        <begin position="1"/>
        <end position="224"/>
    </location>
</feature>
<dbReference type="EMBL" id="KV424004">
    <property type="protein sequence ID" value="KZT54907.1"/>
    <property type="molecule type" value="Genomic_DNA"/>
</dbReference>
<dbReference type="PANTHER" id="PTHR44329:SF288">
    <property type="entry name" value="MITOGEN-ACTIVATED PROTEIN KINASE KINASE KINASE 20"/>
    <property type="match status" value="1"/>
</dbReference>
<dbReference type="InterPro" id="IPR001245">
    <property type="entry name" value="Ser-Thr/Tyr_kinase_cat_dom"/>
</dbReference>
<dbReference type="STRING" id="1353952.A0A165EI14"/>
<dbReference type="PROSITE" id="PS00108">
    <property type="entry name" value="PROTEIN_KINASE_ST"/>
    <property type="match status" value="1"/>
</dbReference>
<reference evidence="6 7" key="1">
    <citation type="journal article" date="2016" name="Mol. Biol. Evol.">
        <title>Comparative Genomics of Early-Diverging Mushroom-Forming Fungi Provides Insights into the Origins of Lignocellulose Decay Capabilities.</title>
        <authorList>
            <person name="Nagy L.G."/>
            <person name="Riley R."/>
            <person name="Tritt A."/>
            <person name="Adam C."/>
            <person name="Daum C."/>
            <person name="Floudas D."/>
            <person name="Sun H."/>
            <person name="Yadav J.S."/>
            <person name="Pangilinan J."/>
            <person name="Larsson K.H."/>
            <person name="Matsuura K."/>
            <person name="Barry K."/>
            <person name="Labutti K."/>
            <person name="Kuo R."/>
            <person name="Ohm R.A."/>
            <person name="Bhattacharya S.S."/>
            <person name="Shirouzu T."/>
            <person name="Yoshinaga Y."/>
            <person name="Martin F.M."/>
            <person name="Grigoriev I.V."/>
            <person name="Hibbett D.S."/>
        </authorList>
    </citation>
    <scope>NUCLEOTIDE SEQUENCE [LARGE SCALE GENOMIC DNA]</scope>
    <source>
        <strain evidence="6 7">HHB12733</strain>
    </source>
</reference>
<keyword evidence="3 6" id="KW-0418">Kinase</keyword>